<keyword evidence="3" id="KW-1133">Transmembrane helix</keyword>
<feature type="modified residue" description="4-aspartylphosphate" evidence="2">
    <location>
        <position position="54"/>
    </location>
</feature>
<dbReference type="PROSITE" id="PS50110">
    <property type="entry name" value="RESPONSE_REGULATORY"/>
    <property type="match status" value="1"/>
</dbReference>
<protein>
    <recommendedName>
        <fullName evidence="4">Response regulatory domain-containing protein</fullName>
    </recommendedName>
</protein>
<dbReference type="GO" id="GO:0000160">
    <property type="term" value="P:phosphorelay signal transduction system"/>
    <property type="evidence" value="ECO:0007669"/>
    <property type="project" value="InterPro"/>
</dbReference>
<dbReference type="Proteomes" id="UP000235116">
    <property type="component" value="Chromosome"/>
</dbReference>
<keyword evidence="6" id="KW-1185">Reference proteome</keyword>
<proteinExistence type="predicted"/>
<dbReference type="AlphaFoldDB" id="A0A2K9LPP5"/>
<dbReference type="Pfam" id="PF00072">
    <property type="entry name" value="Response_reg"/>
    <property type="match status" value="1"/>
</dbReference>
<dbReference type="InterPro" id="IPR050595">
    <property type="entry name" value="Bact_response_regulator"/>
</dbReference>
<dbReference type="CDD" id="cd00156">
    <property type="entry name" value="REC"/>
    <property type="match status" value="1"/>
</dbReference>
<keyword evidence="3" id="KW-0472">Membrane</keyword>
<accession>A0A2K9LPP5</accession>
<gene>
    <name evidence="5" type="ORF">Kalk_18150</name>
</gene>
<feature type="transmembrane region" description="Helical" evidence="3">
    <location>
        <begin position="267"/>
        <end position="287"/>
    </location>
</feature>
<evidence type="ECO:0000256" key="1">
    <source>
        <dbReference type="ARBA" id="ARBA00022553"/>
    </source>
</evidence>
<feature type="domain" description="Response regulatory" evidence="4">
    <location>
        <begin position="5"/>
        <end position="121"/>
    </location>
</feature>
<reference evidence="6" key="1">
    <citation type="submission" date="2017-08" db="EMBL/GenBank/DDBJ databases">
        <title>Direct submision.</title>
        <authorList>
            <person name="Kim S.-J."/>
            <person name="Rhee S.-K."/>
        </authorList>
    </citation>
    <scope>NUCLEOTIDE SEQUENCE [LARGE SCALE GENOMIC DNA]</scope>
    <source>
        <strain evidence="6">GI5</strain>
    </source>
</reference>
<evidence type="ECO:0000259" key="4">
    <source>
        <dbReference type="PROSITE" id="PS50110"/>
    </source>
</evidence>
<dbReference type="SMART" id="SM00448">
    <property type="entry name" value="REC"/>
    <property type="match status" value="1"/>
</dbReference>
<evidence type="ECO:0000313" key="6">
    <source>
        <dbReference type="Proteomes" id="UP000235116"/>
    </source>
</evidence>
<name>A0A2K9LPP5_9GAMM</name>
<evidence type="ECO:0000256" key="3">
    <source>
        <dbReference type="SAM" id="Phobius"/>
    </source>
</evidence>
<dbReference type="Gene3D" id="3.40.50.2300">
    <property type="match status" value="1"/>
</dbReference>
<dbReference type="SUPFAM" id="SSF52172">
    <property type="entry name" value="CheY-like"/>
    <property type="match status" value="1"/>
</dbReference>
<dbReference type="RefSeq" id="WP_101895601.1">
    <property type="nucleotide sequence ID" value="NZ_CP022684.1"/>
</dbReference>
<dbReference type="EMBL" id="CP022684">
    <property type="protein sequence ID" value="AUM14227.1"/>
    <property type="molecule type" value="Genomic_DNA"/>
</dbReference>
<organism evidence="5 6">
    <name type="scientific">Ketobacter alkanivorans</name>
    <dbReference type="NCBI Taxonomy" id="1917421"/>
    <lineage>
        <taxon>Bacteria</taxon>
        <taxon>Pseudomonadati</taxon>
        <taxon>Pseudomonadota</taxon>
        <taxon>Gammaproteobacteria</taxon>
        <taxon>Pseudomonadales</taxon>
        <taxon>Ketobacteraceae</taxon>
        <taxon>Ketobacter</taxon>
    </lineage>
</organism>
<keyword evidence="1 2" id="KW-0597">Phosphoprotein</keyword>
<dbReference type="PANTHER" id="PTHR44591">
    <property type="entry name" value="STRESS RESPONSE REGULATOR PROTEIN 1"/>
    <property type="match status" value="1"/>
</dbReference>
<dbReference type="InterPro" id="IPR001789">
    <property type="entry name" value="Sig_transdc_resp-reg_receiver"/>
</dbReference>
<keyword evidence="3" id="KW-0812">Transmembrane</keyword>
<dbReference type="OrthoDB" id="236568at2"/>
<sequence length="290" mass="32595">MTALQTLVVDDSPSARTVLKRLLERKGAKVHMIESGSAALKYLRSHRPDVVFMDHTMPGMTGLDAVKVMRKDPATASIPVIMYTSQSDPDYQQLAMDQGASGIIPKPATWTKIANALEKIVPPPYSTEDTEDQLALSINKELSSLRDHLSFNMERQIELLHDELLKEVDESIRRNHTQQESQPAPALSNLIHTITDSKLHKMNLELRQHMTAKLDVLLQDMKDEQRAFQQEIQQQLNQSLPQPDAVGKSASTDTPLQQLLTRLRSSYWSNLPVWIACGILLIALFSWPTG</sequence>
<evidence type="ECO:0000256" key="2">
    <source>
        <dbReference type="PROSITE-ProRule" id="PRU00169"/>
    </source>
</evidence>
<dbReference type="KEGG" id="kak:Kalk_18150"/>
<evidence type="ECO:0000313" key="5">
    <source>
        <dbReference type="EMBL" id="AUM14227.1"/>
    </source>
</evidence>
<dbReference type="InterPro" id="IPR011006">
    <property type="entry name" value="CheY-like_superfamily"/>
</dbReference>
<dbReference type="PANTHER" id="PTHR44591:SF23">
    <property type="entry name" value="CHEY SUBFAMILY"/>
    <property type="match status" value="1"/>
</dbReference>